<protein>
    <submittedName>
        <fullName evidence="5">LacI family DNA-binding transcriptional regulator</fullName>
    </submittedName>
</protein>
<dbReference type="PROSITE" id="PS50932">
    <property type="entry name" value="HTH_LACI_2"/>
    <property type="match status" value="1"/>
</dbReference>
<accession>A0A3E2VAZ3</accession>
<dbReference type="RefSeq" id="WP_083425176.1">
    <property type="nucleotide sequence ID" value="NZ_CABJDD010000011.1"/>
</dbReference>
<dbReference type="InterPro" id="IPR028082">
    <property type="entry name" value="Peripla_BP_I"/>
</dbReference>
<dbReference type="EMBL" id="WQPS01000022">
    <property type="protein sequence ID" value="MBT9811237.1"/>
    <property type="molecule type" value="Genomic_DNA"/>
</dbReference>
<name>A0A3E2VAZ3_9FIRM</name>
<keyword evidence="4" id="KW-0804">Transcription</keyword>
<dbReference type="PRINTS" id="PR00036">
    <property type="entry name" value="HTHLACI"/>
</dbReference>
<dbReference type="CDD" id="cd01392">
    <property type="entry name" value="HTH_LacI"/>
    <property type="match status" value="1"/>
</dbReference>
<dbReference type="GO" id="GO:0003700">
    <property type="term" value="F:DNA-binding transcription factor activity"/>
    <property type="evidence" value="ECO:0007669"/>
    <property type="project" value="TreeGrafter"/>
</dbReference>
<evidence type="ECO:0000256" key="4">
    <source>
        <dbReference type="ARBA" id="ARBA00023163"/>
    </source>
</evidence>
<dbReference type="CDD" id="cd06267">
    <property type="entry name" value="PBP1_LacI_sugar_binding-like"/>
    <property type="match status" value="1"/>
</dbReference>
<dbReference type="Pfam" id="PF00356">
    <property type="entry name" value="LacI"/>
    <property type="match status" value="1"/>
</dbReference>
<evidence type="ECO:0000256" key="2">
    <source>
        <dbReference type="ARBA" id="ARBA00023015"/>
    </source>
</evidence>
<keyword evidence="1" id="KW-0678">Repressor</keyword>
<comment type="caution">
    <text evidence="5">The sequence shown here is derived from an EMBL/GenBank/DDBJ whole genome shotgun (WGS) entry which is preliminary data.</text>
</comment>
<dbReference type="AlphaFoldDB" id="A0A3E2VAZ3"/>
<dbReference type="SMART" id="SM00354">
    <property type="entry name" value="HTH_LACI"/>
    <property type="match status" value="1"/>
</dbReference>
<dbReference type="Gene3D" id="3.40.50.2300">
    <property type="match status" value="2"/>
</dbReference>
<sequence>MKKGKITIKDVAEYASVSPATVSRVLNDYKWINSEVKERVQKAIDELHYVPDFTAKAMVRGRSQVVVVIVPIIDNHFFTQLINTVIQEMKKYGYYVVVYTTESADEECSFLGSSICQMADGILDATSLKELSPLQNVKKPMVLIDRYFEGNTTIDCVMNRNYEALYQGTEYLIRHGHNKIAFLVGAEGHGIAEERIRGFRDGLQAHGLPWREEYFIQDCWKTEAGIRYASRLLELPDPPTAIIAGNNTLTTGVLEAVRNHGMAPGGDISMIGFEECDEDVQAFARHGITSFRLDTSAIASCAVKLLLNRMEQSGKRAGARVEALELNFIERTSVCAPSL</sequence>
<dbReference type="PROSITE" id="PS00356">
    <property type="entry name" value="HTH_LACI_1"/>
    <property type="match status" value="1"/>
</dbReference>
<dbReference type="SUPFAM" id="SSF53822">
    <property type="entry name" value="Periplasmic binding protein-like I"/>
    <property type="match status" value="1"/>
</dbReference>
<dbReference type="InterPro" id="IPR000843">
    <property type="entry name" value="HTH_LacI"/>
</dbReference>
<dbReference type="GO" id="GO:0000976">
    <property type="term" value="F:transcription cis-regulatory region binding"/>
    <property type="evidence" value="ECO:0007669"/>
    <property type="project" value="TreeGrafter"/>
</dbReference>
<dbReference type="Proteomes" id="UP000708338">
    <property type="component" value="Unassembled WGS sequence"/>
</dbReference>
<evidence type="ECO:0000256" key="3">
    <source>
        <dbReference type="ARBA" id="ARBA00023125"/>
    </source>
</evidence>
<dbReference type="SUPFAM" id="SSF47413">
    <property type="entry name" value="lambda repressor-like DNA-binding domains"/>
    <property type="match status" value="1"/>
</dbReference>
<organism evidence="5 6">
    <name type="scientific">Enterocloster citroniae</name>
    <dbReference type="NCBI Taxonomy" id="358743"/>
    <lineage>
        <taxon>Bacteria</taxon>
        <taxon>Bacillati</taxon>
        <taxon>Bacillota</taxon>
        <taxon>Clostridia</taxon>
        <taxon>Lachnospirales</taxon>
        <taxon>Lachnospiraceae</taxon>
        <taxon>Enterocloster</taxon>
    </lineage>
</organism>
<dbReference type="Pfam" id="PF00532">
    <property type="entry name" value="Peripla_BP_1"/>
    <property type="match status" value="1"/>
</dbReference>
<dbReference type="PANTHER" id="PTHR30146:SF148">
    <property type="entry name" value="HTH-TYPE TRANSCRIPTIONAL REPRESSOR PURR-RELATED"/>
    <property type="match status" value="1"/>
</dbReference>
<dbReference type="InterPro" id="IPR010982">
    <property type="entry name" value="Lambda_DNA-bd_dom_sf"/>
</dbReference>
<proteinExistence type="predicted"/>
<dbReference type="InterPro" id="IPR001761">
    <property type="entry name" value="Peripla_BP/Lac1_sug-bd_dom"/>
</dbReference>
<evidence type="ECO:0000313" key="6">
    <source>
        <dbReference type="Proteomes" id="UP000708338"/>
    </source>
</evidence>
<dbReference type="Gene3D" id="1.10.260.40">
    <property type="entry name" value="lambda repressor-like DNA-binding domains"/>
    <property type="match status" value="1"/>
</dbReference>
<evidence type="ECO:0000313" key="5">
    <source>
        <dbReference type="EMBL" id="MBT9811237.1"/>
    </source>
</evidence>
<reference evidence="5" key="1">
    <citation type="journal article" date="2021" name="Gut Microbes">
        <title>A synthetic consortium of 100 gut commensals modulates the composition and function in a colon model of the microbiome of elderly subjects.</title>
        <authorList>
            <person name="Perez M."/>
            <person name="Ntemiri A."/>
            <person name="Tan H."/>
            <person name="Harris H.M.B."/>
            <person name="Roager H.M."/>
            <person name="Ribiere C."/>
            <person name="O'Toole P.W."/>
        </authorList>
    </citation>
    <scope>NUCLEOTIDE SEQUENCE</scope>
    <source>
        <strain evidence="5">MCC335</strain>
    </source>
</reference>
<keyword evidence="2" id="KW-0805">Transcription regulation</keyword>
<gene>
    <name evidence="5" type="ORF">GPL26_16550</name>
</gene>
<dbReference type="PANTHER" id="PTHR30146">
    <property type="entry name" value="LACI-RELATED TRANSCRIPTIONAL REPRESSOR"/>
    <property type="match status" value="1"/>
</dbReference>
<evidence type="ECO:0000256" key="1">
    <source>
        <dbReference type="ARBA" id="ARBA00022491"/>
    </source>
</evidence>
<keyword evidence="3 5" id="KW-0238">DNA-binding</keyword>